<comment type="caution">
    <text evidence="1">The sequence shown here is derived from an EMBL/GenBank/DDBJ whole genome shotgun (WGS) entry which is preliminary data.</text>
</comment>
<reference evidence="1 2" key="1">
    <citation type="journal article" date="2014" name="Agronomy (Basel)">
        <title>A Draft Genome Sequence for Ensete ventricosum, the Drought-Tolerant Tree Against Hunger.</title>
        <authorList>
            <person name="Harrison J."/>
            <person name="Moore K.A."/>
            <person name="Paszkiewicz K."/>
            <person name="Jones T."/>
            <person name="Grant M."/>
            <person name="Ambacheew D."/>
            <person name="Muzemil S."/>
            <person name="Studholme D.J."/>
        </authorList>
    </citation>
    <scope>NUCLEOTIDE SEQUENCE [LARGE SCALE GENOMIC DNA]</scope>
</reference>
<evidence type="ECO:0000313" key="1">
    <source>
        <dbReference type="EMBL" id="RRT33216.1"/>
    </source>
</evidence>
<protein>
    <submittedName>
        <fullName evidence="1">Uncharacterized protein</fullName>
    </submittedName>
</protein>
<feature type="non-terminal residue" evidence="1">
    <location>
        <position position="1"/>
    </location>
</feature>
<organism evidence="1 2">
    <name type="scientific">Ensete ventricosum</name>
    <name type="common">Abyssinian banana</name>
    <name type="synonym">Musa ensete</name>
    <dbReference type="NCBI Taxonomy" id="4639"/>
    <lineage>
        <taxon>Eukaryota</taxon>
        <taxon>Viridiplantae</taxon>
        <taxon>Streptophyta</taxon>
        <taxon>Embryophyta</taxon>
        <taxon>Tracheophyta</taxon>
        <taxon>Spermatophyta</taxon>
        <taxon>Magnoliopsida</taxon>
        <taxon>Liliopsida</taxon>
        <taxon>Zingiberales</taxon>
        <taxon>Musaceae</taxon>
        <taxon>Ensete</taxon>
    </lineage>
</organism>
<dbReference type="Proteomes" id="UP000287651">
    <property type="component" value="Unassembled WGS sequence"/>
</dbReference>
<dbReference type="AlphaFoldDB" id="A0A426X178"/>
<proteinExistence type="predicted"/>
<dbReference type="EMBL" id="AMZH03029613">
    <property type="protein sequence ID" value="RRT33216.1"/>
    <property type="molecule type" value="Genomic_DNA"/>
</dbReference>
<accession>A0A426X178</accession>
<name>A0A426X178_ENSVE</name>
<gene>
    <name evidence="1" type="ORF">B296_00042735</name>
</gene>
<sequence length="210" mass="24431">EVVRALFHEKCDGYKGLQSRAGSRVSIGFLCTILEIQNTGYSEGICPWEVVQAWFYEKNVTIINIVQCRARSRVSISFSRTIFEIQNTSHSHGKSYEQGFTKKYDEHNVCAKLRAKSSFDRFFISMAPAFRSIFREPSQKFKILAIPNVFAHGKSYEHHFVTKRNGHKVCTKLRVKSPFDRFFVQRLGNSQRICPWEVVRARFCEKMGWS</sequence>
<evidence type="ECO:0000313" key="2">
    <source>
        <dbReference type="Proteomes" id="UP000287651"/>
    </source>
</evidence>